<evidence type="ECO:0000256" key="4">
    <source>
        <dbReference type="PROSITE-ProRule" id="PRU00335"/>
    </source>
</evidence>
<feature type="DNA-binding region" description="H-T-H motif" evidence="4">
    <location>
        <begin position="39"/>
        <end position="58"/>
    </location>
</feature>
<dbReference type="InterPro" id="IPR009057">
    <property type="entry name" value="Homeodomain-like_sf"/>
</dbReference>
<dbReference type="PROSITE" id="PS50977">
    <property type="entry name" value="HTH_TETR_2"/>
    <property type="match status" value="1"/>
</dbReference>
<dbReference type="SUPFAM" id="SSF46689">
    <property type="entry name" value="Homeodomain-like"/>
    <property type="match status" value="1"/>
</dbReference>
<accession>A0A658QVN5</accession>
<dbReference type="InterPro" id="IPR001647">
    <property type="entry name" value="HTH_TetR"/>
</dbReference>
<dbReference type="OrthoDB" id="116240at2"/>
<dbReference type="SUPFAM" id="SSF48498">
    <property type="entry name" value="Tetracyclin repressor-like, C-terminal domain"/>
    <property type="match status" value="1"/>
</dbReference>
<comment type="caution">
    <text evidence="6">The sequence shown here is derived from an EMBL/GenBank/DDBJ whole genome shotgun (WGS) entry which is preliminary data.</text>
</comment>
<keyword evidence="7" id="KW-1185">Reference proteome</keyword>
<dbReference type="RefSeq" id="WP_052450033.1">
    <property type="nucleotide sequence ID" value="NZ_FCNV02000003.1"/>
</dbReference>
<protein>
    <submittedName>
        <fullName evidence="6">TetR family transcriptional regulator</fullName>
    </submittedName>
</protein>
<evidence type="ECO:0000259" key="5">
    <source>
        <dbReference type="PROSITE" id="PS50977"/>
    </source>
</evidence>
<dbReference type="Proteomes" id="UP000198263">
    <property type="component" value="Unassembled WGS sequence"/>
</dbReference>
<dbReference type="AlphaFoldDB" id="A0A658QVN5"/>
<reference evidence="6 7" key="1">
    <citation type="submission" date="2016-01" db="EMBL/GenBank/DDBJ databases">
        <authorList>
            <person name="Peeters C."/>
        </authorList>
    </citation>
    <scope>NUCLEOTIDE SEQUENCE [LARGE SCALE GENOMIC DNA]</scope>
    <source>
        <strain evidence="6">LMG 29315</strain>
    </source>
</reference>
<evidence type="ECO:0000256" key="3">
    <source>
        <dbReference type="ARBA" id="ARBA00023163"/>
    </source>
</evidence>
<proteinExistence type="predicted"/>
<dbReference type="PANTHER" id="PTHR47506:SF1">
    <property type="entry name" value="HTH-TYPE TRANSCRIPTIONAL REGULATOR YJDC"/>
    <property type="match status" value="1"/>
</dbReference>
<dbReference type="PANTHER" id="PTHR47506">
    <property type="entry name" value="TRANSCRIPTIONAL REGULATORY PROTEIN"/>
    <property type="match status" value="1"/>
</dbReference>
<name>A0A658QVN5_9BURK</name>
<dbReference type="Pfam" id="PF00440">
    <property type="entry name" value="TetR_N"/>
    <property type="match status" value="1"/>
</dbReference>
<organism evidence="6 7">
    <name type="scientific">Caballeronia concitans</name>
    <dbReference type="NCBI Taxonomy" id="1777133"/>
    <lineage>
        <taxon>Bacteria</taxon>
        <taxon>Pseudomonadati</taxon>
        <taxon>Pseudomonadota</taxon>
        <taxon>Betaproteobacteria</taxon>
        <taxon>Burkholderiales</taxon>
        <taxon>Burkholderiaceae</taxon>
        <taxon>Caballeronia</taxon>
    </lineage>
</organism>
<dbReference type="InterPro" id="IPR036271">
    <property type="entry name" value="Tet_transcr_reg_TetR-rel_C_sf"/>
</dbReference>
<keyword evidence="2 4" id="KW-0238">DNA-binding</keyword>
<keyword evidence="3" id="KW-0804">Transcription</keyword>
<evidence type="ECO:0000256" key="2">
    <source>
        <dbReference type="ARBA" id="ARBA00023125"/>
    </source>
</evidence>
<sequence>MNIIDYSADAANAAELSPDARILRTAHDLFYRDGIRATGIDRVIAESGVAKKTFYRYFPSKDDLIVAFLEFRHENWMAWFRDALSRHGGTLSALVPALAEWFGGETYRGCAFINSVVEVGGTLPQAVDIARRHKRDMTAAIRALMPASRTAKADAQALALAVDGAIVAAQFADAPADALKALARLVRALSTHRRGASTE</sequence>
<dbReference type="EMBL" id="FCNV02000003">
    <property type="protein sequence ID" value="SAL26891.1"/>
    <property type="molecule type" value="Genomic_DNA"/>
</dbReference>
<feature type="domain" description="HTH tetR-type" evidence="5">
    <location>
        <begin position="16"/>
        <end position="76"/>
    </location>
</feature>
<evidence type="ECO:0000313" key="7">
    <source>
        <dbReference type="Proteomes" id="UP000198263"/>
    </source>
</evidence>
<dbReference type="PRINTS" id="PR00455">
    <property type="entry name" value="HTHTETR"/>
</dbReference>
<gene>
    <name evidence="6" type="ORF">AWB72_02093</name>
</gene>
<dbReference type="GO" id="GO:0003677">
    <property type="term" value="F:DNA binding"/>
    <property type="evidence" value="ECO:0007669"/>
    <property type="project" value="UniProtKB-UniRule"/>
</dbReference>
<dbReference type="Gene3D" id="1.10.357.10">
    <property type="entry name" value="Tetracycline Repressor, domain 2"/>
    <property type="match status" value="1"/>
</dbReference>
<evidence type="ECO:0000313" key="6">
    <source>
        <dbReference type="EMBL" id="SAL26891.1"/>
    </source>
</evidence>
<keyword evidence="1" id="KW-0805">Transcription regulation</keyword>
<evidence type="ECO:0000256" key="1">
    <source>
        <dbReference type="ARBA" id="ARBA00023015"/>
    </source>
</evidence>